<feature type="chain" id="PRO_5044652356" evidence="10">
    <location>
        <begin position="23"/>
        <end position="730"/>
    </location>
</feature>
<evidence type="ECO:0000256" key="6">
    <source>
        <dbReference type="ARBA" id="ARBA00023004"/>
    </source>
</evidence>
<protein>
    <submittedName>
        <fullName evidence="12 13">Myeloperoxidase-like isoform X1</fullName>
    </submittedName>
</protein>
<keyword evidence="6 9" id="KW-0408">Iron</keyword>
<dbReference type="PRINTS" id="PR00457">
    <property type="entry name" value="ANPEROXIDASE"/>
</dbReference>
<dbReference type="GO" id="GO:0005615">
    <property type="term" value="C:extracellular space"/>
    <property type="evidence" value="ECO:0007669"/>
    <property type="project" value="TreeGrafter"/>
</dbReference>
<dbReference type="PANTHER" id="PTHR11475">
    <property type="entry name" value="OXIDASE/PEROXIDASE"/>
    <property type="match status" value="1"/>
</dbReference>
<evidence type="ECO:0000256" key="2">
    <source>
        <dbReference type="ARBA" id="ARBA00022617"/>
    </source>
</evidence>
<dbReference type="Gene3D" id="1.10.640.10">
    <property type="entry name" value="Haem peroxidase domain superfamily, animal type"/>
    <property type="match status" value="1"/>
</dbReference>
<dbReference type="KEGG" id="muo:115456483"/>
<evidence type="ECO:0000256" key="10">
    <source>
        <dbReference type="SAM" id="SignalP"/>
    </source>
</evidence>
<evidence type="ECO:0000256" key="3">
    <source>
        <dbReference type="ARBA" id="ARBA00022723"/>
    </source>
</evidence>
<dbReference type="GO" id="GO:0020037">
    <property type="term" value="F:heme binding"/>
    <property type="evidence" value="ECO:0007669"/>
    <property type="project" value="InterPro"/>
</dbReference>
<organism evidence="11 13">
    <name type="scientific">Microcaecilia unicolor</name>
    <dbReference type="NCBI Taxonomy" id="1415580"/>
    <lineage>
        <taxon>Eukaryota</taxon>
        <taxon>Metazoa</taxon>
        <taxon>Chordata</taxon>
        <taxon>Craniata</taxon>
        <taxon>Vertebrata</taxon>
        <taxon>Euteleostomi</taxon>
        <taxon>Amphibia</taxon>
        <taxon>Gymnophiona</taxon>
        <taxon>Siphonopidae</taxon>
        <taxon>Microcaecilia</taxon>
    </lineage>
</organism>
<sequence>MRTISTLLGSMVILALIQTTRTSFYDGVEELETPFILSCAEEAKHLVDVAYKHTRQSLKAKMKQDTVSPSDVMSFFKQPVARSRTIIRAADYMGTTLQLLKEKMQHIYRRPFNVTDLLTPEQLESLSKFTGCVHQNQPPPFCTDSLYRTITGVCNNRKNPFLGSSNQAYGRWLPAEYEDGISLPKGWNERRTYSGFRLPLAREVSNQIARFTTNVTLDQRRALIFMQWGQWTDHDLDLAPETPAKTTFLQGVDCDHSCAKAPPCFPLKIPPNDPRIRNRNDCIPLFRSAPACTVGPVREQINVLTSFIDASQVYGSDDRLAFILRNHSNQLGMLAVNTRFTDRGLAFLPFDTMPEDFCFLTNRTSGIPCFLSGDPRTSEQPGLTAFHTMFLREHNRLATELKRLNPQWSGETIYQEARKILGGIAQKITYKDYLPLLLGSQAMSRFLPRYRQYNESVDPTVSNVFSLAYRFAHASIQPFIFRLDDRFQQQNGESPVLLHQTFFSSWRIVREGGIDPLLRGLMANRAKMNTQKQILTDELRERLFKLFKRIGLDLGAINMQRGRDHGLPGYNAWRRFCGLSQPRNLDELANVLQNRDLARKFINLYGTPNNIDIWIGGVAEPFASDARIGPLLSCLIGKQFQDVRDGDRFYYENPGVFTRNQIQALERVTLSHIICKNTRITQVPRNVFLGNSFPQDFVNCNQIPALDLTAWRNRTENSSRFHKGDNMDLL</sequence>
<dbReference type="OrthoDB" id="823504at2759"/>
<evidence type="ECO:0000256" key="1">
    <source>
        <dbReference type="ARBA" id="ARBA00001970"/>
    </source>
</evidence>
<keyword evidence="7" id="KW-1015">Disulfide bond</keyword>
<gene>
    <name evidence="12 13 14" type="primary">LOC115456483</name>
</gene>
<dbReference type="InterPro" id="IPR010255">
    <property type="entry name" value="Haem_peroxidase_sf"/>
</dbReference>
<proteinExistence type="inferred from homology"/>
<dbReference type="PROSITE" id="PS50292">
    <property type="entry name" value="PEROXIDASE_3"/>
    <property type="match status" value="1"/>
</dbReference>
<dbReference type="GO" id="GO:0004601">
    <property type="term" value="F:peroxidase activity"/>
    <property type="evidence" value="ECO:0007669"/>
    <property type="project" value="InterPro"/>
</dbReference>
<dbReference type="Proteomes" id="UP000515156">
    <property type="component" value="Chromosome 13"/>
</dbReference>
<dbReference type="GeneID" id="115456483"/>
<dbReference type="InterPro" id="IPR037120">
    <property type="entry name" value="Haem_peroxidase_sf_animal"/>
</dbReference>
<evidence type="ECO:0000256" key="9">
    <source>
        <dbReference type="PIRSR" id="PIRSR619791-2"/>
    </source>
</evidence>
<dbReference type="GO" id="GO:0006979">
    <property type="term" value="P:response to oxidative stress"/>
    <property type="evidence" value="ECO:0007669"/>
    <property type="project" value="InterPro"/>
</dbReference>
<comment type="cofactor">
    <cofactor evidence="1">
        <name>heme b</name>
        <dbReference type="ChEBI" id="CHEBI:60344"/>
    </cofactor>
</comment>
<dbReference type="GO" id="GO:0046872">
    <property type="term" value="F:metal ion binding"/>
    <property type="evidence" value="ECO:0007669"/>
    <property type="project" value="UniProtKB-KW"/>
</dbReference>
<keyword evidence="3 9" id="KW-0479">Metal-binding</keyword>
<dbReference type="InterPro" id="IPR019791">
    <property type="entry name" value="Haem_peroxidase_animal"/>
</dbReference>
<keyword evidence="11" id="KW-1185">Reference proteome</keyword>
<evidence type="ECO:0000256" key="8">
    <source>
        <dbReference type="ARBA" id="ARBA00061342"/>
    </source>
</evidence>
<dbReference type="RefSeq" id="XP_030041451.1">
    <property type="nucleotide sequence ID" value="XM_030185591.1"/>
</dbReference>
<feature type="signal peptide" evidence="10">
    <location>
        <begin position="1"/>
        <end position="22"/>
    </location>
</feature>
<feature type="binding site" description="axial binding residue" evidence="9">
    <location>
        <position position="473"/>
    </location>
    <ligand>
        <name>heme b</name>
        <dbReference type="ChEBI" id="CHEBI:60344"/>
    </ligand>
    <ligandPart>
        <name>Fe</name>
        <dbReference type="ChEBI" id="CHEBI:18248"/>
    </ligandPart>
</feature>
<dbReference type="PANTHER" id="PTHR11475:SF63">
    <property type="entry name" value="EOSINOPHIL PEROXIDASE"/>
    <property type="match status" value="1"/>
</dbReference>
<evidence type="ECO:0000256" key="7">
    <source>
        <dbReference type="ARBA" id="ARBA00023157"/>
    </source>
</evidence>
<dbReference type="RefSeq" id="XP_030041452.1">
    <property type="nucleotide sequence ID" value="XM_030185592.1"/>
</dbReference>
<accession>A0A6P7WEB9</accession>
<keyword evidence="2 9" id="KW-0349">Heme</keyword>
<dbReference type="RefSeq" id="XP_030041453.1">
    <property type="nucleotide sequence ID" value="XM_030185593.1"/>
</dbReference>
<evidence type="ECO:0000313" key="13">
    <source>
        <dbReference type="RefSeq" id="XP_030041452.1"/>
    </source>
</evidence>
<reference evidence="12 13" key="1">
    <citation type="submission" date="2025-04" db="UniProtKB">
        <authorList>
            <consortium name="RefSeq"/>
        </authorList>
    </citation>
    <scope>IDENTIFICATION</scope>
</reference>
<evidence type="ECO:0000313" key="11">
    <source>
        <dbReference type="Proteomes" id="UP000515156"/>
    </source>
</evidence>
<evidence type="ECO:0000256" key="5">
    <source>
        <dbReference type="ARBA" id="ARBA00023002"/>
    </source>
</evidence>
<evidence type="ECO:0000313" key="12">
    <source>
        <dbReference type="RefSeq" id="XP_030041451.1"/>
    </source>
</evidence>
<dbReference type="FunFam" id="1.10.640.10:FF:000001">
    <property type="entry name" value="Peroxidasin homolog"/>
    <property type="match status" value="1"/>
</dbReference>
<dbReference type="CDD" id="cd09824">
    <property type="entry name" value="myeloperoxidase_like"/>
    <property type="match status" value="1"/>
</dbReference>
<name>A0A6P7WEB9_9AMPH</name>
<dbReference type="SUPFAM" id="SSF48113">
    <property type="entry name" value="Heme-dependent peroxidases"/>
    <property type="match status" value="1"/>
</dbReference>
<keyword evidence="5" id="KW-0560">Oxidoreductase</keyword>
<comment type="similarity">
    <text evidence="8">Belongs to the peroxidase family. XPO subfamily.</text>
</comment>
<dbReference type="Pfam" id="PF03098">
    <property type="entry name" value="An_peroxidase"/>
    <property type="match status" value="1"/>
</dbReference>
<evidence type="ECO:0000313" key="14">
    <source>
        <dbReference type="RefSeq" id="XP_030041453.1"/>
    </source>
</evidence>
<dbReference type="AlphaFoldDB" id="A0A6P7WEB9"/>
<dbReference type="GO" id="GO:0042742">
    <property type="term" value="P:defense response to bacterium"/>
    <property type="evidence" value="ECO:0007669"/>
    <property type="project" value="TreeGrafter"/>
</dbReference>
<keyword evidence="4 10" id="KW-0732">Signal</keyword>
<evidence type="ECO:0000256" key="4">
    <source>
        <dbReference type="ARBA" id="ARBA00022729"/>
    </source>
</evidence>